<evidence type="ECO:0000313" key="6">
    <source>
        <dbReference type="EMBL" id="KPM31242.1"/>
    </source>
</evidence>
<dbReference type="Pfam" id="PF13545">
    <property type="entry name" value="HTH_Crp_2"/>
    <property type="match status" value="1"/>
</dbReference>
<evidence type="ECO:0000313" key="7">
    <source>
        <dbReference type="Proteomes" id="UP000050280"/>
    </source>
</evidence>
<comment type="caution">
    <text evidence="6">The sequence shown here is derived from an EMBL/GenBank/DDBJ whole genome shotgun (WGS) entry which is preliminary data.</text>
</comment>
<keyword evidence="1" id="KW-0805">Transcription regulation</keyword>
<dbReference type="InterPro" id="IPR018490">
    <property type="entry name" value="cNMP-bd_dom_sf"/>
</dbReference>
<dbReference type="PANTHER" id="PTHR24567:SF26">
    <property type="entry name" value="REGULATORY PROTEIN YEIL"/>
    <property type="match status" value="1"/>
</dbReference>
<dbReference type="SUPFAM" id="SSF46785">
    <property type="entry name" value="Winged helix' DNA-binding domain"/>
    <property type="match status" value="1"/>
</dbReference>
<dbReference type="PROSITE" id="PS50042">
    <property type="entry name" value="CNMP_BINDING_3"/>
    <property type="match status" value="1"/>
</dbReference>
<dbReference type="InterPro" id="IPR000595">
    <property type="entry name" value="cNMP-bd_dom"/>
</dbReference>
<dbReference type="InterPro" id="IPR014710">
    <property type="entry name" value="RmlC-like_jellyroll"/>
</dbReference>
<dbReference type="Pfam" id="PF00027">
    <property type="entry name" value="cNMP_binding"/>
    <property type="match status" value="1"/>
</dbReference>
<evidence type="ECO:0000259" key="4">
    <source>
        <dbReference type="PROSITE" id="PS50042"/>
    </source>
</evidence>
<dbReference type="GO" id="GO:0003677">
    <property type="term" value="F:DNA binding"/>
    <property type="evidence" value="ECO:0007669"/>
    <property type="project" value="UniProtKB-KW"/>
</dbReference>
<dbReference type="InterPro" id="IPR036388">
    <property type="entry name" value="WH-like_DNA-bd_sf"/>
</dbReference>
<dbReference type="SUPFAM" id="SSF51206">
    <property type="entry name" value="cAMP-binding domain-like"/>
    <property type="match status" value="1"/>
</dbReference>
<evidence type="ECO:0000256" key="1">
    <source>
        <dbReference type="ARBA" id="ARBA00023015"/>
    </source>
</evidence>
<keyword evidence="7" id="KW-1185">Reference proteome</keyword>
<dbReference type="GO" id="GO:0005829">
    <property type="term" value="C:cytosol"/>
    <property type="evidence" value="ECO:0007669"/>
    <property type="project" value="TreeGrafter"/>
</dbReference>
<evidence type="ECO:0000256" key="3">
    <source>
        <dbReference type="ARBA" id="ARBA00023163"/>
    </source>
</evidence>
<feature type="domain" description="HTH crp-type" evidence="5">
    <location>
        <begin position="165"/>
        <end position="236"/>
    </location>
</feature>
<protein>
    <submittedName>
        <fullName evidence="6">Transcriptional regulator, Crp/Fnr family</fullName>
    </submittedName>
</protein>
<evidence type="ECO:0000256" key="2">
    <source>
        <dbReference type="ARBA" id="ARBA00023125"/>
    </source>
</evidence>
<proteinExistence type="predicted"/>
<dbReference type="PROSITE" id="PS51063">
    <property type="entry name" value="HTH_CRP_2"/>
    <property type="match status" value="1"/>
</dbReference>
<feature type="domain" description="Cyclic nucleotide-binding" evidence="4">
    <location>
        <begin position="30"/>
        <end position="133"/>
    </location>
</feature>
<dbReference type="SMART" id="SM00419">
    <property type="entry name" value="HTH_CRP"/>
    <property type="match status" value="1"/>
</dbReference>
<dbReference type="STRING" id="1300341.I595_2507"/>
<dbReference type="AlphaFoldDB" id="A0A0P7ATN4"/>
<dbReference type="GO" id="GO:0003700">
    <property type="term" value="F:DNA-binding transcription factor activity"/>
    <property type="evidence" value="ECO:0007669"/>
    <property type="project" value="TreeGrafter"/>
</dbReference>
<organism evidence="6 7">
    <name type="scientific">Croceitalea dokdonensis DOKDO 023</name>
    <dbReference type="NCBI Taxonomy" id="1300341"/>
    <lineage>
        <taxon>Bacteria</taxon>
        <taxon>Pseudomonadati</taxon>
        <taxon>Bacteroidota</taxon>
        <taxon>Flavobacteriia</taxon>
        <taxon>Flavobacteriales</taxon>
        <taxon>Flavobacteriaceae</taxon>
        <taxon>Croceitalea</taxon>
    </lineage>
</organism>
<dbReference type="InterPro" id="IPR036390">
    <property type="entry name" value="WH_DNA-bd_sf"/>
</dbReference>
<accession>A0A0P7ATN4</accession>
<dbReference type="InterPro" id="IPR012318">
    <property type="entry name" value="HTH_CRP"/>
</dbReference>
<sequence>MIIVSFLEKSLLYLCDMEKCETIKAPQLNDFKSLDSSMLQQLKDGSQFIFIPKGRMVFKEGQQLTKLYCLEDGACKFSKMDTAGHEHILKLLGKGELLGKRSLISHQGAKVSARTLKDSRFWAMDRGVIQKAINENPKFCKQLLFALTDDLNQSEHSRVLFSSSKGIRQRLASLLLYLNDKFGINTDGELALQLKREDMAAILGTSPEYIINILKEFKSQNLISTSKTRIKIISTAALEKRFS</sequence>
<dbReference type="Gene3D" id="1.10.10.10">
    <property type="entry name" value="Winged helix-like DNA-binding domain superfamily/Winged helix DNA-binding domain"/>
    <property type="match status" value="1"/>
</dbReference>
<dbReference type="SMART" id="SM00100">
    <property type="entry name" value="cNMP"/>
    <property type="match status" value="1"/>
</dbReference>
<dbReference type="CDD" id="cd00038">
    <property type="entry name" value="CAP_ED"/>
    <property type="match status" value="1"/>
</dbReference>
<evidence type="ECO:0000259" key="5">
    <source>
        <dbReference type="PROSITE" id="PS51063"/>
    </source>
</evidence>
<name>A0A0P7ATN4_9FLAO</name>
<dbReference type="InterPro" id="IPR050397">
    <property type="entry name" value="Env_Response_Regulators"/>
</dbReference>
<dbReference type="RefSeq" id="WP_083467589.1">
    <property type="nucleotide sequence ID" value="NZ_LDJX01000005.1"/>
</dbReference>
<dbReference type="PANTHER" id="PTHR24567">
    <property type="entry name" value="CRP FAMILY TRANSCRIPTIONAL REGULATORY PROTEIN"/>
    <property type="match status" value="1"/>
</dbReference>
<reference evidence="6 7" key="1">
    <citation type="submission" date="2015-09" db="EMBL/GenBank/DDBJ databases">
        <title>Genome sequence of the marine flavobacterium Croceitalea dokdonensis DOKDO 023 that contains proton- and sodium-pumping rhodopsins.</title>
        <authorList>
            <person name="Kwon S.-K."/>
            <person name="Lee H.K."/>
            <person name="Kwak M.-J."/>
            <person name="Kim J.F."/>
        </authorList>
    </citation>
    <scope>NUCLEOTIDE SEQUENCE [LARGE SCALE GENOMIC DNA]</scope>
    <source>
        <strain evidence="6 7">DOKDO 023</strain>
    </source>
</reference>
<dbReference type="OrthoDB" id="9127033at2"/>
<gene>
    <name evidence="6" type="ORF">I595_2507</name>
</gene>
<keyword evidence="2" id="KW-0238">DNA-binding</keyword>
<dbReference type="EMBL" id="LDJX01000005">
    <property type="protein sequence ID" value="KPM31242.1"/>
    <property type="molecule type" value="Genomic_DNA"/>
</dbReference>
<dbReference type="Gene3D" id="2.60.120.10">
    <property type="entry name" value="Jelly Rolls"/>
    <property type="match status" value="1"/>
</dbReference>
<dbReference type="Proteomes" id="UP000050280">
    <property type="component" value="Unassembled WGS sequence"/>
</dbReference>
<keyword evidence="3" id="KW-0804">Transcription</keyword>